<evidence type="ECO:0000313" key="1">
    <source>
        <dbReference type="EMBL" id="MBX49949.1"/>
    </source>
</evidence>
<reference evidence="1" key="1">
    <citation type="submission" date="2018-02" db="EMBL/GenBank/DDBJ databases">
        <title>Rhizophora mucronata_Transcriptome.</title>
        <authorList>
            <person name="Meera S.P."/>
            <person name="Sreeshan A."/>
            <person name="Augustine A."/>
        </authorList>
    </citation>
    <scope>NUCLEOTIDE SEQUENCE</scope>
    <source>
        <tissue evidence="1">Leaf</tissue>
    </source>
</reference>
<dbReference type="AlphaFoldDB" id="A0A2P2P5J4"/>
<dbReference type="EMBL" id="GGEC01069465">
    <property type="protein sequence ID" value="MBX49949.1"/>
    <property type="molecule type" value="Transcribed_RNA"/>
</dbReference>
<name>A0A2P2P5J4_RHIMU</name>
<organism evidence="1">
    <name type="scientific">Rhizophora mucronata</name>
    <name type="common">Asiatic mangrove</name>
    <dbReference type="NCBI Taxonomy" id="61149"/>
    <lineage>
        <taxon>Eukaryota</taxon>
        <taxon>Viridiplantae</taxon>
        <taxon>Streptophyta</taxon>
        <taxon>Embryophyta</taxon>
        <taxon>Tracheophyta</taxon>
        <taxon>Spermatophyta</taxon>
        <taxon>Magnoliopsida</taxon>
        <taxon>eudicotyledons</taxon>
        <taxon>Gunneridae</taxon>
        <taxon>Pentapetalae</taxon>
        <taxon>rosids</taxon>
        <taxon>fabids</taxon>
        <taxon>Malpighiales</taxon>
        <taxon>Rhizophoraceae</taxon>
        <taxon>Rhizophora</taxon>
    </lineage>
</organism>
<sequence>MAFGRPFNFFIPILNTLNF</sequence>
<protein>
    <submittedName>
        <fullName evidence="1">Uncharacterized protein</fullName>
    </submittedName>
</protein>
<proteinExistence type="predicted"/>
<accession>A0A2P2P5J4</accession>